<organism evidence="7 8">
    <name type="scientific">Cadophora malorum</name>
    <dbReference type="NCBI Taxonomy" id="108018"/>
    <lineage>
        <taxon>Eukaryota</taxon>
        <taxon>Fungi</taxon>
        <taxon>Dikarya</taxon>
        <taxon>Ascomycota</taxon>
        <taxon>Pezizomycotina</taxon>
        <taxon>Leotiomycetes</taxon>
        <taxon>Helotiales</taxon>
        <taxon>Ploettnerulaceae</taxon>
        <taxon>Cadophora</taxon>
    </lineage>
</organism>
<name>A0A8H7T544_9HELO</name>
<dbReference type="CDD" id="cd09317">
    <property type="entry name" value="TDT_Mae1_like"/>
    <property type="match status" value="1"/>
</dbReference>
<accession>A0A8H7T544</accession>
<gene>
    <name evidence="7" type="ORF">IFR04_011976</name>
</gene>
<feature type="transmembrane region" description="Helical" evidence="6">
    <location>
        <begin position="311"/>
        <end position="333"/>
    </location>
</feature>
<dbReference type="GO" id="GO:0015140">
    <property type="term" value="F:malate transmembrane transporter activity"/>
    <property type="evidence" value="ECO:0007669"/>
    <property type="project" value="InterPro"/>
</dbReference>
<dbReference type="PANTHER" id="PTHR31162">
    <property type="entry name" value="MALIC ACID TRANSPORT PROTEIN-RELATED"/>
    <property type="match status" value="1"/>
</dbReference>
<dbReference type="InterPro" id="IPR030185">
    <property type="entry name" value="Mae1"/>
</dbReference>
<dbReference type="OrthoDB" id="2901184at2759"/>
<dbReference type="InterPro" id="IPR004695">
    <property type="entry name" value="SLAC1/Mae1/Ssu1/TehA"/>
</dbReference>
<evidence type="ECO:0000256" key="2">
    <source>
        <dbReference type="ARBA" id="ARBA00022692"/>
    </source>
</evidence>
<keyword evidence="2 6" id="KW-0812">Transmembrane</keyword>
<keyword evidence="3 6" id="KW-1133">Transmembrane helix</keyword>
<feature type="transmembrane region" description="Helical" evidence="6">
    <location>
        <begin position="353"/>
        <end position="375"/>
    </location>
</feature>
<dbReference type="EMBL" id="JAFJYH010000244">
    <property type="protein sequence ID" value="KAG4414900.1"/>
    <property type="molecule type" value="Genomic_DNA"/>
</dbReference>
<evidence type="ECO:0000256" key="1">
    <source>
        <dbReference type="ARBA" id="ARBA00004141"/>
    </source>
</evidence>
<evidence type="ECO:0000256" key="5">
    <source>
        <dbReference type="SAM" id="MobiDB-lite"/>
    </source>
</evidence>
<dbReference type="Gene3D" id="1.50.10.150">
    <property type="entry name" value="Voltage-dependent anion channel"/>
    <property type="match status" value="1"/>
</dbReference>
<feature type="region of interest" description="Disordered" evidence="5">
    <location>
        <begin position="1"/>
        <end position="76"/>
    </location>
</feature>
<feature type="transmembrane region" description="Helical" evidence="6">
    <location>
        <begin position="204"/>
        <end position="223"/>
    </location>
</feature>
<comment type="caution">
    <text evidence="7">The sequence shown here is derived from an EMBL/GenBank/DDBJ whole genome shotgun (WGS) entry which is preliminary data.</text>
</comment>
<feature type="transmembrane region" description="Helical" evidence="6">
    <location>
        <begin position="422"/>
        <end position="447"/>
    </location>
</feature>
<keyword evidence="4 6" id="KW-0472">Membrane</keyword>
<evidence type="ECO:0000256" key="6">
    <source>
        <dbReference type="SAM" id="Phobius"/>
    </source>
</evidence>
<sequence>MWDLSLPSRPFSSKHRLSSSDDPESQHESPPRRVRFKGSPPSPEPEIGADEENHDTGSPPNEEERKDSSDESGAVRVKEGKSIANVTWKDRLQNFTWNWFTMVMATGGIANAINSIPFKFKGLNTIGNIFLILTIVLFITCCILITIRFCSKPGSFKQSFLEPSESLFIPASVVSCGVMLMAFAKYGVPSSGKWLQTGLEVLFWVYAAMAFLSSCAIYVILWSTQHFSLRDMTPIWVFPVYPLLILAPMAAALINSVPTPYDTLRISSKTIIAGAITLQGCGFLVSALIYSAFLYRLMTNGLPSRRQLPSMFVSVGPAGFTATGVIQLGSLASKAIPVTKVGDAGTVSVIVRVLAYAVGLVIWGFAIWFFTLSVFGQWRLLRDRGHGIKFDVTFFAYVFPNSALVSATHMVGHAFGNNVIEILGTVLGVILIGVWCVVFSKTIWAVWKRKLLWPTEKGS</sequence>
<dbReference type="Proteomes" id="UP000664132">
    <property type="component" value="Unassembled WGS sequence"/>
</dbReference>
<feature type="transmembrane region" description="Helical" evidence="6">
    <location>
        <begin position="266"/>
        <end position="290"/>
    </location>
</feature>
<dbReference type="Pfam" id="PF03595">
    <property type="entry name" value="SLAC1"/>
    <property type="match status" value="1"/>
</dbReference>
<protein>
    <recommendedName>
        <fullName evidence="9">Malic acid transport protein</fullName>
    </recommendedName>
</protein>
<feature type="transmembrane region" description="Helical" evidence="6">
    <location>
        <begin position="125"/>
        <end position="147"/>
    </location>
</feature>
<reference evidence="7" key="1">
    <citation type="submission" date="2021-02" db="EMBL/GenBank/DDBJ databases">
        <title>Genome sequence Cadophora malorum strain M34.</title>
        <authorList>
            <person name="Stefanovic E."/>
            <person name="Vu D."/>
            <person name="Scully C."/>
            <person name="Dijksterhuis J."/>
            <person name="Roader J."/>
            <person name="Houbraken J."/>
        </authorList>
    </citation>
    <scope>NUCLEOTIDE SEQUENCE</scope>
    <source>
        <strain evidence="7">M34</strain>
    </source>
</reference>
<keyword evidence="8" id="KW-1185">Reference proteome</keyword>
<dbReference type="AlphaFoldDB" id="A0A8H7T544"/>
<evidence type="ECO:0000256" key="3">
    <source>
        <dbReference type="ARBA" id="ARBA00022989"/>
    </source>
</evidence>
<evidence type="ECO:0000313" key="7">
    <source>
        <dbReference type="EMBL" id="KAG4414900.1"/>
    </source>
</evidence>
<dbReference type="GO" id="GO:0016020">
    <property type="term" value="C:membrane"/>
    <property type="evidence" value="ECO:0007669"/>
    <property type="project" value="UniProtKB-SubCell"/>
</dbReference>
<dbReference type="PANTHER" id="PTHR31162:SF3">
    <property type="entry name" value="TRANSPORTER_MALIC ACID TRANSPORT PROTEIN, PUTATIVE-RELATED"/>
    <property type="match status" value="1"/>
</dbReference>
<evidence type="ECO:0000313" key="8">
    <source>
        <dbReference type="Proteomes" id="UP000664132"/>
    </source>
</evidence>
<feature type="transmembrane region" description="Helical" evidence="6">
    <location>
        <begin position="167"/>
        <end position="184"/>
    </location>
</feature>
<proteinExistence type="predicted"/>
<feature type="transmembrane region" description="Helical" evidence="6">
    <location>
        <begin position="235"/>
        <end position="254"/>
    </location>
</feature>
<evidence type="ECO:0000256" key="4">
    <source>
        <dbReference type="ARBA" id="ARBA00023136"/>
    </source>
</evidence>
<feature type="transmembrane region" description="Helical" evidence="6">
    <location>
        <begin position="95"/>
        <end position="113"/>
    </location>
</feature>
<evidence type="ECO:0008006" key="9">
    <source>
        <dbReference type="Google" id="ProtNLM"/>
    </source>
</evidence>
<dbReference type="InterPro" id="IPR038665">
    <property type="entry name" value="Voltage-dep_anion_channel_sf"/>
</dbReference>
<comment type="subcellular location">
    <subcellularLocation>
        <location evidence="1">Membrane</location>
        <topology evidence="1">Multi-pass membrane protein</topology>
    </subcellularLocation>
</comment>